<gene>
    <name evidence="2" type="ORF">K432DRAFT_274257</name>
</gene>
<evidence type="ECO:0000313" key="3">
    <source>
        <dbReference type="Proteomes" id="UP000250266"/>
    </source>
</evidence>
<proteinExistence type="predicted"/>
<feature type="domain" description="Heterokaryon incompatibility" evidence="1">
    <location>
        <begin position="28"/>
        <end position="180"/>
    </location>
</feature>
<dbReference type="Pfam" id="PF06985">
    <property type="entry name" value="HET"/>
    <property type="match status" value="1"/>
</dbReference>
<sequence>PTRLLDVGKSGPTIRLETEFSADFNEHYLTLSHCWGGADVPILTVGTVQKFSAGIQIISLPKTFRDAVKATRELGIRYLWIDSICIIQDSQFDWRAESAKMREVYSNALCNLAALGGENSHSGLFFDRSLEQLMHLRPLWIHKRIPGSPFVSSYKLIDRWKQLEKFEKSPLVKRAWVMQERFLAPRVVYFGREELYWECKSRMASESLQEDCCERCYPSYFLKTQYKHFTDAGFRNNWYEILDSYTQMQLTYPSDILIALSGIAKDFQQFNLDEYVVGMWKRSLLSDLCWEVDMPGRPSTYRAPSWSWASLHGRVT</sequence>
<dbReference type="PANTHER" id="PTHR33112">
    <property type="entry name" value="DOMAIN PROTEIN, PUTATIVE-RELATED"/>
    <property type="match status" value="1"/>
</dbReference>
<feature type="non-terminal residue" evidence="2">
    <location>
        <position position="316"/>
    </location>
</feature>
<dbReference type="EMBL" id="KV745282">
    <property type="protein sequence ID" value="OCK75717.1"/>
    <property type="molecule type" value="Genomic_DNA"/>
</dbReference>
<dbReference type="PANTHER" id="PTHR33112:SF10">
    <property type="entry name" value="TOL"/>
    <property type="match status" value="1"/>
</dbReference>
<evidence type="ECO:0000313" key="2">
    <source>
        <dbReference type="EMBL" id="OCK75717.1"/>
    </source>
</evidence>
<evidence type="ECO:0000259" key="1">
    <source>
        <dbReference type="Pfam" id="PF06985"/>
    </source>
</evidence>
<organism evidence="2 3">
    <name type="scientific">Lepidopterella palustris CBS 459.81</name>
    <dbReference type="NCBI Taxonomy" id="1314670"/>
    <lineage>
        <taxon>Eukaryota</taxon>
        <taxon>Fungi</taxon>
        <taxon>Dikarya</taxon>
        <taxon>Ascomycota</taxon>
        <taxon>Pezizomycotina</taxon>
        <taxon>Dothideomycetes</taxon>
        <taxon>Pleosporomycetidae</taxon>
        <taxon>Mytilinidiales</taxon>
        <taxon>Argynnaceae</taxon>
        <taxon>Lepidopterella</taxon>
    </lineage>
</organism>
<dbReference type="InterPro" id="IPR010730">
    <property type="entry name" value="HET"/>
</dbReference>
<feature type="non-terminal residue" evidence="2">
    <location>
        <position position="1"/>
    </location>
</feature>
<dbReference type="Proteomes" id="UP000250266">
    <property type="component" value="Unassembled WGS sequence"/>
</dbReference>
<dbReference type="AlphaFoldDB" id="A0A8E2E1P7"/>
<accession>A0A8E2E1P7</accession>
<keyword evidence="3" id="KW-1185">Reference proteome</keyword>
<protein>
    <submittedName>
        <fullName evidence="2">HET-domain-containing protein</fullName>
    </submittedName>
</protein>
<reference evidence="2 3" key="1">
    <citation type="journal article" date="2016" name="Nat. Commun.">
        <title>Ectomycorrhizal ecology is imprinted in the genome of the dominant symbiotic fungus Cenococcum geophilum.</title>
        <authorList>
            <consortium name="DOE Joint Genome Institute"/>
            <person name="Peter M."/>
            <person name="Kohler A."/>
            <person name="Ohm R.A."/>
            <person name="Kuo A."/>
            <person name="Krutzmann J."/>
            <person name="Morin E."/>
            <person name="Arend M."/>
            <person name="Barry K.W."/>
            <person name="Binder M."/>
            <person name="Choi C."/>
            <person name="Clum A."/>
            <person name="Copeland A."/>
            <person name="Grisel N."/>
            <person name="Haridas S."/>
            <person name="Kipfer T."/>
            <person name="LaButti K."/>
            <person name="Lindquist E."/>
            <person name="Lipzen A."/>
            <person name="Maire R."/>
            <person name="Meier B."/>
            <person name="Mihaltcheva S."/>
            <person name="Molinier V."/>
            <person name="Murat C."/>
            <person name="Poggeler S."/>
            <person name="Quandt C.A."/>
            <person name="Sperisen C."/>
            <person name="Tritt A."/>
            <person name="Tisserant E."/>
            <person name="Crous P.W."/>
            <person name="Henrissat B."/>
            <person name="Nehls U."/>
            <person name="Egli S."/>
            <person name="Spatafora J.W."/>
            <person name="Grigoriev I.V."/>
            <person name="Martin F.M."/>
        </authorList>
    </citation>
    <scope>NUCLEOTIDE SEQUENCE [LARGE SCALE GENOMIC DNA]</scope>
    <source>
        <strain evidence="2 3">CBS 459.81</strain>
    </source>
</reference>
<dbReference type="OrthoDB" id="2958217at2759"/>
<name>A0A8E2E1P7_9PEZI</name>